<dbReference type="AlphaFoldDB" id="A0A1G5SIX1"/>
<organism evidence="1 2">
    <name type="scientific">Nitrosomonas mobilis</name>
    <dbReference type="NCBI Taxonomy" id="51642"/>
    <lineage>
        <taxon>Bacteria</taxon>
        <taxon>Pseudomonadati</taxon>
        <taxon>Pseudomonadota</taxon>
        <taxon>Betaproteobacteria</taxon>
        <taxon>Nitrosomonadales</taxon>
        <taxon>Nitrosomonadaceae</taxon>
        <taxon>Nitrosomonas</taxon>
    </lineage>
</organism>
<accession>A0A1G5SIX1</accession>
<proteinExistence type="predicted"/>
<protein>
    <submittedName>
        <fullName evidence="1">Uncharacterized protein</fullName>
    </submittedName>
</protein>
<reference evidence="1 2" key="1">
    <citation type="submission" date="2016-10" db="EMBL/GenBank/DDBJ databases">
        <authorList>
            <person name="de Groot N.N."/>
        </authorList>
    </citation>
    <scope>NUCLEOTIDE SEQUENCE [LARGE SCALE GENOMIC DNA]</scope>
    <source>
        <strain evidence="1">1</strain>
    </source>
</reference>
<name>A0A1G5SIX1_9PROT</name>
<evidence type="ECO:0000313" key="1">
    <source>
        <dbReference type="EMBL" id="SCZ87165.1"/>
    </source>
</evidence>
<dbReference type="EMBL" id="FMWO01000104">
    <property type="protein sequence ID" value="SCZ87165.1"/>
    <property type="molecule type" value="Genomic_DNA"/>
</dbReference>
<dbReference type="Proteomes" id="UP000198729">
    <property type="component" value="Unassembled WGS sequence"/>
</dbReference>
<gene>
    <name evidence="1" type="ORF">NSMM_910003</name>
</gene>
<keyword evidence="2" id="KW-1185">Reference proteome</keyword>
<sequence length="58" mass="6816">MAVTTAEVTDRKEVLQALRRVPTDTNQNYLNRKSHSFHNQHVASPLFRCLQSSSRRYR</sequence>
<evidence type="ECO:0000313" key="2">
    <source>
        <dbReference type="Proteomes" id="UP000198729"/>
    </source>
</evidence>